<dbReference type="Proteomes" id="UP000004095">
    <property type="component" value="Unassembled WGS sequence"/>
</dbReference>
<organism evidence="1 2">
    <name type="scientific">Microscilla marina ATCC 23134</name>
    <dbReference type="NCBI Taxonomy" id="313606"/>
    <lineage>
        <taxon>Bacteria</taxon>
        <taxon>Pseudomonadati</taxon>
        <taxon>Bacteroidota</taxon>
        <taxon>Cytophagia</taxon>
        <taxon>Cytophagales</taxon>
        <taxon>Microscillaceae</taxon>
        <taxon>Microscilla</taxon>
    </lineage>
</organism>
<evidence type="ECO:0000313" key="1">
    <source>
        <dbReference type="EMBL" id="EAY28921.1"/>
    </source>
</evidence>
<reference evidence="1 2" key="1">
    <citation type="submission" date="2007-01" db="EMBL/GenBank/DDBJ databases">
        <authorList>
            <person name="Haygood M."/>
            <person name="Podell S."/>
            <person name="Anderson C."/>
            <person name="Hopkinson B."/>
            <person name="Roe K."/>
            <person name="Barbeau K."/>
            <person name="Gaasterland T."/>
            <person name="Ferriera S."/>
            <person name="Johnson J."/>
            <person name="Kravitz S."/>
            <person name="Beeson K."/>
            <person name="Sutton G."/>
            <person name="Rogers Y.-H."/>
            <person name="Friedman R."/>
            <person name="Frazier M."/>
            <person name="Venter J.C."/>
        </authorList>
    </citation>
    <scope>NUCLEOTIDE SEQUENCE [LARGE SCALE GENOMIC DNA]</scope>
    <source>
        <strain evidence="1 2">ATCC 23134</strain>
    </source>
</reference>
<evidence type="ECO:0000313" key="2">
    <source>
        <dbReference type="Proteomes" id="UP000004095"/>
    </source>
</evidence>
<dbReference type="EMBL" id="AAWS01000013">
    <property type="protein sequence ID" value="EAY28921.1"/>
    <property type="molecule type" value="Genomic_DNA"/>
</dbReference>
<accession>A1ZKV5</accession>
<sequence length="126" mass="14722">MLIFFTLKPVYLRASQPTKKVFKTENLKLVLQNYFNKVATANLSAQEKDRFANKIISRCESDGILVFYRYKDTKVQDTLSLASYLTRLKILGYRQPRVMAIQRNAQQKAVTELRIVEDRKKTKSDI</sequence>
<protein>
    <submittedName>
        <fullName evidence="1">Uncharacterized protein</fullName>
    </submittedName>
</protein>
<proteinExistence type="predicted"/>
<comment type="caution">
    <text evidence="1">The sequence shown here is derived from an EMBL/GenBank/DDBJ whole genome shotgun (WGS) entry which is preliminary data.</text>
</comment>
<name>A1ZKV5_MICM2</name>
<keyword evidence="2" id="KW-1185">Reference proteome</keyword>
<dbReference type="AlphaFoldDB" id="A1ZKV5"/>
<gene>
    <name evidence="1" type="ORF">M23134_00075</name>
</gene>